<dbReference type="PATRIC" id="fig|1461584.3.peg.1096"/>
<evidence type="ECO:0000259" key="1">
    <source>
        <dbReference type="PROSITE" id="PS51118"/>
    </source>
</evidence>
<organism evidence="2">
    <name type="scientific">Arthrobacter saudimassiliensis</name>
    <dbReference type="NCBI Taxonomy" id="1461584"/>
    <lineage>
        <taxon>Bacteria</taxon>
        <taxon>Bacillati</taxon>
        <taxon>Actinomycetota</taxon>
        <taxon>Actinomycetes</taxon>
        <taxon>Micrococcales</taxon>
        <taxon>Micrococcaceae</taxon>
        <taxon>Arthrobacter</taxon>
    </lineage>
</organism>
<feature type="domain" description="HTH hxlR-type" evidence="1">
    <location>
        <begin position="1"/>
        <end position="39"/>
    </location>
</feature>
<reference evidence="2" key="1">
    <citation type="submission" date="2014-07" db="EMBL/GenBank/DDBJ databases">
        <authorList>
            <person name="Urmite Genomes Urmite Genomes"/>
        </authorList>
    </citation>
    <scope>NUCLEOTIDE SEQUENCE</scope>
    <source>
        <strain evidence="2">11W110_air</strain>
    </source>
</reference>
<dbReference type="AlphaFoldDB" id="A0A078MQS8"/>
<proteinExistence type="predicted"/>
<evidence type="ECO:0000313" key="2">
    <source>
        <dbReference type="EMBL" id="CEA07782.1"/>
    </source>
</evidence>
<dbReference type="EMBL" id="LN483070">
    <property type="protein sequence ID" value="CEA07782.1"/>
    <property type="molecule type" value="Genomic_DNA"/>
</dbReference>
<dbReference type="InterPro" id="IPR036390">
    <property type="entry name" value="WH_DNA-bd_sf"/>
</dbReference>
<dbReference type="InterPro" id="IPR002577">
    <property type="entry name" value="HTH_HxlR"/>
</dbReference>
<gene>
    <name evidence="2" type="ORF">BN1051_01105</name>
</gene>
<sequence length="50" mass="5817">MTPTVPVTVRYDLTPLGRSLHLRVRELKGWAEEHMDEVLVHRGEYDAREG</sequence>
<dbReference type="SUPFAM" id="SSF46785">
    <property type="entry name" value="Winged helix' DNA-binding domain"/>
    <property type="match status" value="1"/>
</dbReference>
<name>A0A078MQS8_9MICC</name>
<dbReference type="InterPro" id="IPR036388">
    <property type="entry name" value="WH-like_DNA-bd_sf"/>
</dbReference>
<accession>A0A078MQS8</accession>
<dbReference type="PROSITE" id="PS51118">
    <property type="entry name" value="HTH_HXLR"/>
    <property type="match status" value="1"/>
</dbReference>
<protein>
    <recommendedName>
        <fullName evidence="1">HTH hxlR-type domain-containing protein</fullName>
    </recommendedName>
</protein>
<dbReference type="Gene3D" id="1.10.10.10">
    <property type="entry name" value="Winged helix-like DNA-binding domain superfamily/Winged helix DNA-binding domain"/>
    <property type="match status" value="1"/>
</dbReference>
<dbReference type="Pfam" id="PF01638">
    <property type="entry name" value="HxlR"/>
    <property type="match status" value="1"/>
</dbReference>